<keyword evidence="4 6" id="KW-0808">Transferase</keyword>
<dbReference type="Gene3D" id="3.40.50.1950">
    <property type="entry name" value="Flavin prenyltransferase-like"/>
    <property type="match status" value="1"/>
</dbReference>
<protein>
    <recommendedName>
        <fullName evidence="6">Flavin prenyltransferase PAD1, mitochondrial</fullName>
        <ecNumber evidence="6">2.5.1.129</ecNumber>
    </recommendedName>
</protein>
<evidence type="ECO:0000259" key="8">
    <source>
        <dbReference type="Pfam" id="PF02441"/>
    </source>
</evidence>
<dbReference type="GO" id="GO:0106141">
    <property type="term" value="F:flavin prenyltransferase activity"/>
    <property type="evidence" value="ECO:0007669"/>
    <property type="project" value="UniProtKB-EC"/>
</dbReference>
<reference evidence="9" key="1">
    <citation type="submission" date="2023-02" db="EMBL/GenBank/DDBJ databases">
        <title>Identification and recombinant expression of a fungal hydrolase from Papiliotrema laurentii that hydrolyzes apple cutin and clears colloidal polyester polyurethane.</title>
        <authorList>
            <consortium name="DOE Joint Genome Institute"/>
            <person name="Roman V.A."/>
            <person name="Bojanowski C."/>
            <person name="Crable B.R."/>
            <person name="Wagner D.N."/>
            <person name="Hung C.S."/>
            <person name="Nadeau L.J."/>
            <person name="Schratz L."/>
            <person name="Haridas S."/>
            <person name="Pangilinan J."/>
            <person name="Lipzen A."/>
            <person name="Na H."/>
            <person name="Yan M."/>
            <person name="Ng V."/>
            <person name="Grigoriev I.V."/>
            <person name="Spatafora J.W."/>
            <person name="Barlow D."/>
            <person name="Biffinger J."/>
            <person name="Kelley-Loughnane N."/>
            <person name="Varaljay V.A."/>
            <person name="Crookes-Goodson W.J."/>
        </authorList>
    </citation>
    <scope>NUCLEOTIDE SEQUENCE</scope>
    <source>
        <strain evidence="9">5307AH</strain>
    </source>
</reference>
<evidence type="ECO:0000313" key="9">
    <source>
        <dbReference type="EMBL" id="KAK1921496.1"/>
    </source>
</evidence>
<evidence type="ECO:0000256" key="2">
    <source>
        <dbReference type="ARBA" id="ARBA00022630"/>
    </source>
</evidence>
<feature type="region of interest" description="Disordered" evidence="7">
    <location>
        <begin position="1"/>
        <end position="36"/>
    </location>
</feature>
<organism evidence="9 10">
    <name type="scientific">Papiliotrema laurentii</name>
    <name type="common">Cryptococcus laurentii</name>
    <dbReference type="NCBI Taxonomy" id="5418"/>
    <lineage>
        <taxon>Eukaryota</taxon>
        <taxon>Fungi</taxon>
        <taxon>Dikarya</taxon>
        <taxon>Basidiomycota</taxon>
        <taxon>Agaricomycotina</taxon>
        <taxon>Tremellomycetes</taxon>
        <taxon>Tremellales</taxon>
        <taxon>Rhynchogastremaceae</taxon>
        <taxon>Papiliotrema</taxon>
    </lineage>
</organism>
<dbReference type="InterPro" id="IPR003382">
    <property type="entry name" value="Flavoprotein"/>
</dbReference>
<evidence type="ECO:0000313" key="10">
    <source>
        <dbReference type="Proteomes" id="UP001182556"/>
    </source>
</evidence>
<dbReference type="SUPFAM" id="SSF52507">
    <property type="entry name" value="Homo-oligomeric flavin-containing Cys decarboxylases, HFCD"/>
    <property type="match status" value="1"/>
</dbReference>
<comment type="caution">
    <text evidence="9">The sequence shown here is derived from an EMBL/GenBank/DDBJ whole genome shotgun (WGS) entry which is preliminary data.</text>
</comment>
<dbReference type="Proteomes" id="UP001182556">
    <property type="component" value="Unassembled WGS sequence"/>
</dbReference>
<feature type="binding site" evidence="6">
    <location>
        <position position="179"/>
    </location>
    <ligand>
        <name>FMN</name>
        <dbReference type="ChEBI" id="CHEBI:58210"/>
    </ligand>
</feature>
<dbReference type="GO" id="GO:0016831">
    <property type="term" value="F:carboxy-lyase activity"/>
    <property type="evidence" value="ECO:0007669"/>
    <property type="project" value="TreeGrafter"/>
</dbReference>
<dbReference type="FunFam" id="3.40.50.1950:FF:000001">
    <property type="entry name" value="Flavin prenyltransferase UbiX"/>
    <property type="match status" value="1"/>
</dbReference>
<feature type="binding site" evidence="6">
    <location>
        <position position="209"/>
    </location>
    <ligand>
        <name>dimethylallyl phosphate</name>
        <dbReference type="ChEBI" id="CHEBI:88052"/>
    </ligand>
</feature>
<dbReference type="PANTHER" id="PTHR43374">
    <property type="entry name" value="FLAVIN PRENYLTRANSFERASE"/>
    <property type="match status" value="1"/>
</dbReference>
<feature type="binding site" evidence="6">
    <location>
        <begin position="144"/>
        <end position="147"/>
    </location>
    <ligand>
        <name>FMN</name>
        <dbReference type="ChEBI" id="CHEBI:58210"/>
    </ligand>
</feature>
<gene>
    <name evidence="6" type="primary">PAD1</name>
    <name evidence="9" type="ORF">DB88DRAFT_64504</name>
</gene>
<keyword evidence="2 6" id="KW-0285">Flavoprotein</keyword>
<feature type="binding site" evidence="6">
    <location>
        <begin position="67"/>
        <end position="69"/>
    </location>
    <ligand>
        <name>FMN</name>
        <dbReference type="ChEBI" id="CHEBI:58210"/>
    </ligand>
</feature>
<evidence type="ECO:0000256" key="1">
    <source>
        <dbReference type="ARBA" id="ARBA00022602"/>
    </source>
</evidence>
<evidence type="ECO:0000256" key="7">
    <source>
        <dbReference type="SAM" id="MobiDB-lite"/>
    </source>
</evidence>
<dbReference type="HAMAP" id="MF_01984">
    <property type="entry name" value="ubiX_pad"/>
    <property type="match status" value="1"/>
</dbReference>
<keyword evidence="10" id="KW-1185">Reference proteome</keyword>
<dbReference type="NCBIfam" id="NF004685">
    <property type="entry name" value="PRK06029.1"/>
    <property type="match status" value="1"/>
</dbReference>
<sequence length="243" mass="26885">MFSNIHVPTFGKSTPSSTTHESDSDNEHHRGAPLDVQTGRVDLLNEDVPFRLIPEDRRKRMVVAITGATGITIAIRLLQALRAIDVETHLIMSKWAGTTLKYETDYSVAEVKALADFAYSFSDVAAPPSSGSFILDGMFIVPCSMKTLAAVRIGLGDELIARAADVCLKENRKLLLAVREMPLNEIHLENMLAMRRAGAVIFPPVPAYYIRPKSLQDLTDQTVGRMLDAFGIHTTGFERWKDS</sequence>
<evidence type="ECO:0000256" key="6">
    <source>
        <dbReference type="HAMAP-Rule" id="MF_03197"/>
    </source>
</evidence>
<feature type="binding site" evidence="6">
    <location>
        <position position="93"/>
    </location>
    <ligand>
        <name>FMN</name>
        <dbReference type="ChEBI" id="CHEBI:58210"/>
    </ligand>
</feature>
<name>A0AAD9CT82_PAPLA</name>
<comment type="catalytic activity">
    <reaction evidence="6">
        <text>dimethylallyl phosphate + FMNH2 = prenylated FMNH2 + phosphate</text>
        <dbReference type="Rhea" id="RHEA:37743"/>
        <dbReference type="ChEBI" id="CHEBI:43474"/>
        <dbReference type="ChEBI" id="CHEBI:57618"/>
        <dbReference type="ChEBI" id="CHEBI:87467"/>
        <dbReference type="ChEBI" id="CHEBI:88052"/>
        <dbReference type="EC" id="2.5.1.129"/>
    </reaction>
</comment>
<evidence type="ECO:0000256" key="4">
    <source>
        <dbReference type="ARBA" id="ARBA00022679"/>
    </source>
</evidence>
<comment type="subunit">
    <text evidence="6">Oligomer.</text>
</comment>
<proteinExistence type="inferred from homology"/>
<comment type="similarity">
    <text evidence="5 6">Belongs to the UbiX/PAD1 family.</text>
</comment>
<keyword evidence="1 6" id="KW-0637">Prenyltransferase</keyword>
<accession>A0AAD9CT82</accession>
<dbReference type="EC" id="2.5.1.129" evidence="6"/>
<dbReference type="Pfam" id="PF02441">
    <property type="entry name" value="Flavoprotein"/>
    <property type="match status" value="1"/>
</dbReference>
<feature type="binding site" evidence="6">
    <location>
        <position position="225"/>
    </location>
    <ligand>
        <name>dimethylallyl phosphate</name>
        <dbReference type="ChEBI" id="CHEBI:88052"/>
    </ligand>
</feature>
<comment type="function">
    <text evidence="6">Flavin prenyltransferase that catalyzes the synthesis of the prenylated FMN cofactor (prenyl-FMN) for the ferulic acid decarboxylase FDC1. The prenyltransferase is metal-independent and links a dimethylallyl moiety from dimethylallyl monophosphate (DMAP) to the flavin N5 and C6 atoms of FMN.</text>
</comment>
<dbReference type="InterPro" id="IPR036551">
    <property type="entry name" value="Flavin_trans-like"/>
</dbReference>
<comment type="subcellular location">
    <subcellularLocation>
        <location evidence="6">Mitochondrion</location>
    </subcellularLocation>
</comment>
<feature type="domain" description="Flavoprotein" evidence="8">
    <location>
        <begin position="59"/>
        <end position="229"/>
    </location>
</feature>
<keyword evidence="6" id="KW-0496">Mitochondrion</keyword>
<dbReference type="PANTHER" id="PTHR43374:SF1">
    <property type="entry name" value="FLAVIN PRENYLTRANSFERASE PAD1, MITOCHONDRIAL"/>
    <property type="match status" value="1"/>
</dbReference>
<keyword evidence="3 6" id="KW-0288">FMN</keyword>
<evidence type="ECO:0000256" key="3">
    <source>
        <dbReference type="ARBA" id="ARBA00022643"/>
    </source>
</evidence>
<feature type="compositionally biased region" description="Basic and acidic residues" evidence="7">
    <location>
        <begin position="20"/>
        <end position="32"/>
    </location>
</feature>
<evidence type="ECO:0000256" key="5">
    <source>
        <dbReference type="ARBA" id="ARBA00060793"/>
    </source>
</evidence>
<dbReference type="NCBIfam" id="TIGR00421">
    <property type="entry name" value="ubiX_pad"/>
    <property type="match status" value="1"/>
</dbReference>
<dbReference type="EMBL" id="JAODAN010000010">
    <property type="protein sequence ID" value="KAK1921496.1"/>
    <property type="molecule type" value="Genomic_DNA"/>
</dbReference>
<dbReference type="AlphaFoldDB" id="A0AAD9CT82"/>
<dbReference type="InterPro" id="IPR004507">
    <property type="entry name" value="UbiX-like"/>
</dbReference>
<dbReference type="GO" id="GO:0005739">
    <property type="term" value="C:mitochondrion"/>
    <property type="evidence" value="ECO:0007669"/>
    <property type="project" value="UniProtKB-SubCell"/>
</dbReference>